<keyword evidence="4" id="KW-1185">Reference proteome</keyword>
<keyword evidence="1" id="KW-0175">Coiled coil</keyword>
<evidence type="ECO:0000313" key="4">
    <source>
        <dbReference type="Proteomes" id="UP000838878"/>
    </source>
</evidence>
<sequence>MEQITEMFKALQTKFDEQARELKEMKESIPNSINKNIDEKFIILETRQQQLEKITEEQAQKIQKFEKILRKKNLIFFGVEETENNYFTLQNKILDLINNNMKVDCQKGDIEYVSRMGKKSDKTRPIIVTLTTMGKKIELLKNKKMLQNSGTYYIKEDFPPEVLEERKKLNIQLQREREQGKKAYIKYNKLVILPEKVNSQQERQKRILSQSPETATVIEKEHKNTSKNPTKKNIMDLYLVKNKPVNTEIKSPSHQLLTKK</sequence>
<organism evidence="3 4">
    <name type="scientific">Brenthis ino</name>
    <name type="common">lesser marbled fritillary</name>
    <dbReference type="NCBI Taxonomy" id="405034"/>
    <lineage>
        <taxon>Eukaryota</taxon>
        <taxon>Metazoa</taxon>
        <taxon>Ecdysozoa</taxon>
        <taxon>Arthropoda</taxon>
        <taxon>Hexapoda</taxon>
        <taxon>Insecta</taxon>
        <taxon>Pterygota</taxon>
        <taxon>Neoptera</taxon>
        <taxon>Endopterygota</taxon>
        <taxon>Lepidoptera</taxon>
        <taxon>Glossata</taxon>
        <taxon>Ditrysia</taxon>
        <taxon>Papilionoidea</taxon>
        <taxon>Nymphalidae</taxon>
        <taxon>Heliconiinae</taxon>
        <taxon>Argynnini</taxon>
        <taxon>Brenthis</taxon>
    </lineage>
</organism>
<dbReference type="EMBL" id="OV170223">
    <property type="protein sequence ID" value="CAH0721915.1"/>
    <property type="molecule type" value="Genomic_DNA"/>
</dbReference>
<dbReference type="AlphaFoldDB" id="A0A8J9VLD8"/>
<feature type="region of interest" description="Disordered" evidence="2">
    <location>
        <begin position="209"/>
        <end position="229"/>
    </location>
</feature>
<proteinExistence type="predicted"/>
<name>A0A8J9VLD8_9NEOP</name>
<evidence type="ECO:0000256" key="2">
    <source>
        <dbReference type="SAM" id="MobiDB-lite"/>
    </source>
</evidence>
<evidence type="ECO:0008006" key="5">
    <source>
        <dbReference type="Google" id="ProtNLM"/>
    </source>
</evidence>
<dbReference type="Proteomes" id="UP000838878">
    <property type="component" value="Chromosome 3"/>
</dbReference>
<accession>A0A8J9VLD8</accession>
<dbReference type="OrthoDB" id="7417618at2759"/>
<protein>
    <recommendedName>
        <fullName evidence="5">Endonuclease-reverse transcriptase</fullName>
    </recommendedName>
</protein>
<reference evidence="3" key="1">
    <citation type="submission" date="2021-12" db="EMBL/GenBank/DDBJ databases">
        <authorList>
            <person name="Martin H S."/>
        </authorList>
    </citation>
    <scope>NUCLEOTIDE SEQUENCE</scope>
</reference>
<gene>
    <name evidence="3" type="ORF">BINO364_LOCUS7950</name>
</gene>
<feature type="coiled-coil region" evidence="1">
    <location>
        <begin position="1"/>
        <end position="28"/>
    </location>
</feature>
<evidence type="ECO:0000256" key="1">
    <source>
        <dbReference type="SAM" id="Coils"/>
    </source>
</evidence>
<evidence type="ECO:0000313" key="3">
    <source>
        <dbReference type="EMBL" id="CAH0721915.1"/>
    </source>
</evidence>
<feature type="non-terminal residue" evidence="3">
    <location>
        <position position="260"/>
    </location>
</feature>